<proteinExistence type="predicted"/>
<keyword evidence="2" id="KW-1185">Reference proteome</keyword>
<dbReference type="Proteomes" id="UP000253551">
    <property type="component" value="Unassembled WGS sequence"/>
</dbReference>
<dbReference type="OrthoDB" id="2221443at2759"/>
<dbReference type="AlphaFoldDB" id="A0A367KBV3"/>
<protein>
    <submittedName>
        <fullName evidence="1">Uncharacterized protein</fullName>
    </submittedName>
</protein>
<evidence type="ECO:0000313" key="1">
    <source>
        <dbReference type="EMBL" id="RCH99712.1"/>
    </source>
</evidence>
<dbReference type="EMBL" id="PJQM01001919">
    <property type="protein sequence ID" value="RCH99712.1"/>
    <property type="molecule type" value="Genomic_DNA"/>
</dbReference>
<comment type="caution">
    <text evidence="1">The sequence shown here is derived from an EMBL/GenBank/DDBJ whole genome shotgun (WGS) entry which is preliminary data.</text>
</comment>
<gene>
    <name evidence="1" type="ORF">CU098_006846</name>
</gene>
<reference evidence="1 2" key="1">
    <citation type="journal article" date="2018" name="G3 (Bethesda)">
        <title>Phylogenetic and Phylogenomic Definition of Rhizopus Species.</title>
        <authorList>
            <person name="Gryganskyi A.P."/>
            <person name="Golan J."/>
            <person name="Dolatabadi S."/>
            <person name="Mondo S."/>
            <person name="Robb S."/>
            <person name="Idnurm A."/>
            <person name="Muszewska A."/>
            <person name="Steczkiewicz K."/>
            <person name="Masonjones S."/>
            <person name="Liao H.L."/>
            <person name="Gajdeczka M.T."/>
            <person name="Anike F."/>
            <person name="Vuek A."/>
            <person name="Anishchenko I.M."/>
            <person name="Voigt K."/>
            <person name="de Hoog G.S."/>
            <person name="Smith M.E."/>
            <person name="Heitman J."/>
            <person name="Vilgalys R."/>
            <person name="Stajich J.E."/>
        </authorList>
    </citation>
    <scope>NUCLEOTIDE SEQUENCE [LARGE SCALE GENOMIC DNA]</scope>
    <source>
        <strain evidence="1 2">LSU 92-RS-03</strain>
    </source>
</reference>
<feature type="non-terminal residue" evidence="1">
    <location>
        <position position="1"/>
    </location>
</feature>
<organism evidence="1 2">
    <name type="scientific">Rhizopus stolonifer</name>
    <name type="common">Rhizopus nigricans</name>
    <dbReference type="NCBI Taxonomy" id="4846"/>
    <lineage>
        <taxon>Eukaryota</taxon>
        <taxon>Fungi</taxon>
        <taxon>Fungi incertae sedis</taxon>
        <taxon>Mucoromycota</taxon>
        <taxon>Mucoromycotina</taxon>
        <taxon>Mucoromycetes</taxon>
        <taxon>Mucorales</taxon>
        <taxon>Mucorineae</taxon>
        <taxon>Rhizopodaceae</taxon>
        <taxon>Rhizopus</taxon>
    </lineage>
</organism>
<evidence type="ECO:0000313" key="2">
    <source>
        <dbReference type="Proteomes" id="UP000253551"/>
    </source>
</evidence>
<accession>A0A367KBV3</accession>
<sequence length="537" mass="61026">GDSVPKESIIYKKAANTENESTIVDKIDLRVRYLSSGGEVVNSLCVEFAKNTSNDKYFADHWEVLREAKGGMRNKRHLDDPESPNSKRPQMTTLPSILNYFKNYYTYQAFDSKDLLLLLNCNTSETAKKKEPKNQMNDIIDVKNVKDEVRKFVSCLLIDDLKCLSDSNADLYWTEKKSMAALMTSSHKQLQVYHEVSSGMMDQALHSVQRVDQPVIAENTSPSPTSSLETESLLANIWSIWSDVLYDMLTDNHDDKDIHEYSLEYLGIIILGNHIGNKQSRQLYPKELVSKTNKAIQMSVVDVFQKFLLFYAPLFESLAVSLDECHTLLLKNSLKVKKTADPGLQFTFDFFMIFVTQILNKRDVLSKQESIYNYRAIFRFFDAVVSATPSCTFFPGETRLQAINKELERLEMSTKSYYNADGVILDSDTGLELCLLETSGPFGLIDFKAEFMGLANLFWKLKVRKTQKVLLDDSKSSLNEIKASHTKNETAYCNGHINNLPTLDQYLVESAEVKLSSRISQTSDIYVSSSPIRPDSP</sequence>
<name>A0A367KBV3_RHIST</name>